<name>A0AAV8XCG1_9CUCU</name>
<accession>A0AAV8XCG1</accession>
<dbReference type="PANTHER" id="PTHR33481">
    <property type="entry name" value="REVERSE TRANSCRIPTASE"/>
    <property type="match status" value="1"/>
</dbReference>
<proteinExistence type="predicted"/>
<dbReference type="PANTHER" id="PTHR33481:SF1">
    <property type="entry name" value="ENDONUCLEASE_EXONUCLEASE_PHOSPHATASE DOMAIN-CONTAINING PROTEIN-RELATED"/>
    <property type="match status" value="1"/>
</dbReference>
<reference evidence="1" key="1">
    <citation type="journal article" date="2023" name="Insect Mol. Biol.">
        <title>Genome sequencing provides insights into the evolution of gene families encoding plant cell wall-degrading enzymes in longhorned beetles.</title>
        <authorList>
            <person name="Shin N.R."/>
            <person name="Okamura Y."/>
            <person name="Kirsch R."/>
            <person name="Pauchet Y."/>
        </authorList>
    </citation>
    <scope>NUCLEOTIDE SEQUENCE</scope>
    <source>
        <strain evidence="1">AMC_N1</strain>
    </source>
</reference>
<evidence type="ECO:0008006" key="3">
    <source>
        <dbReference type="Google" id="ProtNLM"/>
    </source>
</evidence>
<protein>
    <recommendedName>
        <fullName evidence="3">Reverse transcriptase domain-containing protein</fullName>
    </recommendedName>
</protein>
<dbReference type="EMBL" id="JAPWTK010000778">
    <property type="protein sequence ID" value="KAJ8936160.1"/>
    <property type="molecule type" value="Genomic_DNA"/>
</dbReference>
<gene>
    <name evidence="1" type="ORF">NQ318_016484</name>
</gene>
<organism evidence="1 2">
    <name type="scientific">Aromia moschata</name>
    <dbReference type="NCBI Taxonomy" id="1265417"/>
    <lineage>
        <taxon>Eukaryota</taxon>
        <taxon>Metazoa</taxon>
        <taxon>Ecdysozoa</taxon>
        <taxon>Arthropoda</taxon>
        <taxon>Hexapoda</taxon>
        <taxon>Insecta</taxon>
        <taxon>Pterygota</taxon>
        <taxon>Neoptera</taxon>
        <taxon>Endopterygota</taxon>
        <taxon>Coleoptera</taxon>
        <taxon>Polyphaga</taxon>
        <taxon>Cucujiformia</taxon>
        <taxon>Chrysomeloidea</taxon>
        <taxon>Cerambycidae</taxon>
        <taxon>Cerambycinae</taxon>
        <taxon>Callichromatini</taxon>
        <taxon>Aromia</taxon>
    </lineage>
</organism>
<dbReference type="Proteomes" id="UP001162162">
    <property type="component" value="Unassembled WGS sequence"/>
</dbReference>
<sequence length="245" mass="27780">MFNGYLTDRVFPKPWKKARLILLNKGKESADYRCESSQTIELAKLSGRGYADDISILVWGNKEQEISEEANDILRNIEDWLWSHRLDLAAEKTEVCVLRGRRKREGIRIGIKGKRIIPVKRVNYLGIIFDDQGIFGPHVRCVAEKAARRSSALFRLMPRIEGPSSIKRRVIYNVVASTILYGAEIWHEAMRVAEYKTLEKIQRRTLLGVVGAYRTAPTEALQVLADVPPIDLMVSERGGCSKAAI</sequence>
<comment type="caution">
    <text evidence="1">The sequence shown here is derived from an EMBL/GenBank/DDBJ whole genome shotgun (WGS) entry which is preliminary data.</text>
</comment>
<dbReference type="AlphaFoldDB" id="A0AAV8XCG1"/>
<evidence type="ECO:0000313" key="1">
    <source>
        <dbReference type="EMBL" id="KAJ8936160.1"/>
    </source>
</evidence>
<evidence type="ECO:0000313" key="2">
    <source>
        <dbReference type="Proteomes" id="UP001162162"/>
    </source>
</evidence>
<keyword evidence="2" id="KW-1185">Reference proteome</keyword>